<organism evidence="1 2">
    <name type="scientific">Streptomyces sp. 900116325</name>
    <dbReference type="NCBI Taxonomy" id="3154295"/>
    <lineage>
        <taxon>Bacteria</taxon>
        <taxon>Bacillati</taxon>
        <taxon>Actinomycetota</taxon>
        <taxon>Actinomycetes</taxon>
        <taxon>Kitasatosporales</taxon>
        <taxon>Streptomycetaceae</taxon>
        <taxon>Streptomyces</taxon>
    </lineage>
</organism>
<evidence type="ECO:0000313" key="2">
    <source>
        <dbReference type="Proteomes" id="UP001550044"/>
    </source>
</evidence>
<sequence>MDRYVERPPAQRLTGLVQTVRTSEGRGCTGDASVETTIGHGTVLRSTLAPPPGSPQLAASEREFAAKFADCGADAAGLLVGLDRKGVAQLMRHAFPVHHPEDYA</sequence>
<accession>A0ABV2UME0</accession>
<dbReference type="RefSeq" id="WP_356505783.1">
    <property type="nucleotide sequence ID" value="NZ_JBEXEF010000182.1"/>
</dbReference>
<name>A0ABV2UME0_9ACTN</name>
<evidence type="ECO:0000313" key="1">
    <source>
        <dbReference type="EMBL" id="MET8439022.1"/>
    </source>
</evidence>
<proteinExistence type="predicted"/>
<reference evidence="1 2" key="1">
    <citation type="submission" date="2024-06" db="EMBL/GenBank/DDBJ databases">
        <title>The Natural Products Discovery Center: Release of the First 8490 Sequenced Strains for Exploring Actinobacteria Biosynthetic Diversity.</title>
        <authorList>
            <person name="Kalkreuter E."/>
            <person name="Kautsar S.A."/>
            <person name="Yang D."/>
            <person name="Bader C.D."/>
            <person name="Teijaro C.N."/>
            <person name="Fluegel L."/>
            <person name="Davis C.M."/>
            <person name="Simpson J.R."/>
            <person name="Lauterbach L."/>
            <person name="Steele A.D."/>
            <person name="Gui C."/>
            <person name="Meng S."/>
            <person name="Li G."/>
            <person name="Viehrig K."/>
            <person name="Ye F."/>
            <person name="Su P."/>
            <person name="Kiefer A.F."/>
            <person name="Nichols A."/>
            <person name="Cepeda A.J."/>
            <person name="Yan W."/>
            <person name="Fan B."/>
            <person name="Jiang Y."/>
            <person name="Adhikari A."/>
            <person name="Zheng C.-J."/>
            <person name="Schuster L."/>
            <person name="Cowan T.M."/>
            <person name="Smanski M.J."/>
            <person name="Chevrette M.G."/>
            <person name="De Carvalho L.P.S."/>
            <person name="Shen B."/>
        </authorList>
    </citation>
    <scope>NUCLEOTIDE SEQUENCE [LARGE SCALE GENOMIC DNA]</scope>
    <source>
        <strain evidence="1 2">NPDC005137</strain>
    </source>
</reference>
<dbReference type="EMBL" id="JBEXIP010000082">
    <property type="protein sequence ID" value="MET8439022.1"/>
    <property type="molecule type" value="Genomic_DNA"/>
</dbReference>
<keyword evidence="2" id="KW-1185">Reference proteome</keyword>
<dbReference type="Proteomes" id="UP001550044">
    <property type="component" value="Unassembled WGS sequence"/>
</dbReference>
<comment type="caution">
    <text evidence="1">The sequence shown here is derived from an EMBL/GenBank/DDBJ whole genome shotgun (WGS) entry which is preliminary data.</text>
</comment>
<gene>
    <name evidence="1" type="ORF">ABZV61_41455</name>
</gene>
<protein>
    <submittedName>
        <fullName evidence="1">Uncharacterized protein</fullName>
    </submittedName>
</protein>